<dbReference type="InterPro" id="IPR003329">
    <property type="entry name" value="Cytidylyl_trans"/>
</dbReference>
<gene>
    <name evidence="1" type="ORF">NXW39_00505</name>
</gene>
<protein>
    <submittedName>
        <fullName evidence="1">Acylneuraminate cytidylyltransferase family protein</fullName>
    </submittedName>
</protein>
<keyword evidence="1" id="KW-0808">Transferase</keyword>
<dbReference type="Proteomes" id="UP001058403">
    <property type="component" value="Chromosome"/>
</dbReference>
<name>A0A9X9INK9_BACFG</name>
<keyword evidence="1" id="KW-0548">Nucleotidyltransferase</keyword>
<dbReference type="PANTHER" id="PTHR21485">
    <property type="entry name" value="HAD SUPERFAMILY MEMBERS CMAS AND KDSC"/>
    <property type="match status" value="1"/>
</dbReference>
<dbReference type="AlphaFoldDB" id="A0A9X9INK9"/>
<dbReference type="Gene3D" id="3.90.550.10">
    <property type="entry name" value="Spore Coat Polysaccharide Biosynthesis Protein SpsA, Chain A"/>
    <property type="match status" value="1"/>
</dbReference>
<dbReference type="Pfam" id="PF02348">
    <property type="entry name" value="CTP_transf_3"/>
    <property type="match status" value="1"/>
</dbReference>
<organism evidence="1 2">
    <name type="scientific">Bacteroides fragilis</name>
    <dbReference type="NCBI Taxonomy" id="817"/>
    <lineage>
        <taxon>Bacteria</taxon>
        <taxon>Pseudomonadati</taxon>
        <taxon>Bacteroidota</taxon>
        <taxon>Bacteroidia</taxon>
        <taxon>Bacteroidales</taxon>
        <taxon>Bacteroidaceae</taxon>
        <taxon>Bacteroides</taxon>
    </lineage>
</organism>
<accession>A0A9X9INK9</accession>
<dbReference type="PANTHER" id="PTHR21485:SF6">
    <property type="entry name" value="N-ACYLNEURAMINATE CYTIDYLYLTRANSFERASE-RELATED"/>
    <property type="match status" value="1"/>
</dbReference>
<sequence>MKILITICARGGSKGIPGKNIKPLNGQPLIGYSIAVAKEFQSVFEGTDIMLSTDSEEIIRVAGVCGLKSDYKRPEYLANDTVGKIDAIKDLVLYSESKQGQTYDYILDLDVTSPLRNLQDLKIAFDILRSDENAINLFSVSEAGRSPYFNMVEQKENGYYAQVKMPDNNVFTRQSAPQVYDLNASFYFYKRSFFDMGYKGAITDRSLVYKVPHICFDLDHPIDFEIISYLMSNNKLDFLL</sequence>
<dbReference type="InterPro" id="IPR050793">
    <property type="entry name" value="CMP-NeuNAc_synthase"/>
</dbReference>
<dbReference type="InterPro" id="IPR029044">
    <property type="entry name" value="Nucleotide-diphossugar_trans"/>
</dbReference>
<dbReference type="SUPFAM" id="SSF53448">
    <property type="entry name" value="Nucleotide-diphospho-sugar transferases"/>
    <property type="match status" value="1"/>
</dbReference>
<proteinExistence type="predicted"/>
<reference evidence="1" key="1">
    <citation type="submission" date="2022-08" db="EMBL/GenBank/DDBJ databases">
        <title>Genome Sequencing of Bacteroides fragilis Group Isolates with Nanopore Technology.</title>
        <authorList>
            <person name="Tisza M.J."/>
            <person name="Smith D."/>
            <person name="Dekker J.P."/>
        </authorList>
    </citation>
    <scope>NUCLEOTIDE SEQUENCE</scope>
    <source>
        <strain evidence="1">BFG-49</strain>
    </source>
</reference>
<evidence type="ECO:0000313" key="2">
    <source>
        <dbReference type="Proteomes" id="UP001058403"/>
    </source>
</evidence>
<dbReference type="EMBL" id="CP103070">
    <property type="protein sequence ID" value="UVO90113.1"/>
    <property type="molecule type" value="Genomic_DNA"/>
</dbReference>
<dbReference type="GO" id="GO:0008781">
    <property type="term" value="F:N-acylneuraminate cytidylyltransferase activity"/>
    <property type="evidence" value="ECO:0007669"/>
    <property type="project" value="TreeGrafter"/>
</dbReference>
<dbReference type="RefSeq" id="WP_233484203.1">
    <property type="nucleotide sequence ID" value="NZ_CAXSVT010000002.1"/>
</dbReference>
<evidence type="ECO:0000313" key="1">
    <source>
        <dbReference type="EMBL" id="UVO90113.1"/>
    </source>
</evidence>
<dbReference type="CDD" id="cd02513">
    <property type="entry name" value="CMP-NeuAc_Synthase"/>
    <property type="match status" value="1"/>
</dbReference>